<dbReference type="AlphaFoldDB" id="A0A0F9FPJ6"/>
<evidence type="ECO:0000313" key="2">
    <source>
        <dbReference type="EMBL" id="KKL52957.1"/>
    </source>
</evidence>
<feature type="non-terminal residue" evidence="2">
    <location>
        <position position="389"/>
    </location>
</feature>
<reference evidence="2" key="1">
    <citation type="journal article" date="2015" name="Nature">
        <title>Complex archaea that bridge the gap between prokaryotes and eukaryotes.</title>
        <authorList>
            <person name="Spang A."/>
            <person name="Saw J.H."/>
            <person name="Jorgensen S.L."/>
            <person name="Zaremba-Niedzwiedzka K."/>
            <person name="Martijn J."/>
            <person name="Lind A.E."/>
            <person name="van Eijk R."/>
            <person name="Schleper C."/>
            <person name="Guy L."/>
            <person name="Ettema T.J."/>
        </authorList>
    </citation>
    <scope>NUCLEOTIDE SEQUENCE</scope>
</reference>
<proteinExistence type="predicted"/>
<organism evidence="2">
    <name type="scientific">marine sediment metagenome</name>
    <dbReference type="NCBI Taxonomy" id="412755"/>
    <lineage>
        <taxon>unclassified sequences</taxon>
        <taxon>metagenomes</taxon>
        <taxon>ecological metagenomes</taxon>
    </lineage>
</organism>
<dbReference type="Gene3D" id="3.40.140.10">
    <property type="entry name" value="Cytidine Deaminase, domain 2"/>
    <property type="match status" value="1"/>
</dbReference>
<evidence type="ECO:0000259" key="1">
    <source>
        <dbReference type="PROSITE" id="PS50249"/>
    </source>
</evidence>
<feature type="domain" description="MPN" evidence="1">
    <location>
        <begin position="7"/>
        <end position="147"/>
    </location>
</feature>
<dbReference type="EMBL" id="LAZR01031707">
    <property type="protein sequence ID" value="KKL52957.1"/>
    <property type="molecule type" value="Genomic_DNA"/>
</dbReference>
<sequence>MQAEYKILIKTDALIRMITHVLKFGNEALDENVEVMGLCIGQIDETNNQILLHNIHPVQHGSIGFTREDIELFNQLNKDYQEKGMKLVGWYTSRPGWGLDFTDITIQNHKLFQTAKNPQGFIIIFDHTLMGKENGFGFEIYSLKDFNISNEIREVSYEIEVPDSLHFFKWVQKFMEDSQKVSPVIIAELKEQNARELQEIPLPEEDRVEVKVKDYSDQVDIMAGIHNGSLKLSEIIGETYQNQLNTWVSDMTQGSLKGTELIRGSLNQLKIAVSDGLKNVQIFFNTTFAEISGLFKKNITEYINSRVAGVKELKNEISTILEEIIEESKKRIDKNIQSNFTLINEVTKSLRTRFENTTALNSKMTSMVTQLSSIVSEAESEVKNIKSNI</sequence>
<dbReference type="InterPro" id="IPR037518">
    <property type="entry name" value="MPN"/>
</dbReference>
<dbReference type="GO" id="GO:0008237">
    <property type="term" value="F:metallopeptidase activity"/>
    <property type="evidence" value="ECO:0007669"/>
    <property type="project" value="InterPro"/>
</dbReference>
<dbReference type="PROSITE" id="PS50249">
    <property type="entry name" value="MPN"/>
    <property type="match status" value="1"/>
</dbReference>
<accession>A0A0F9FPJ6</accession>
<name>A0A0F9FPJ6_9ZZZZ</name>
<dbReference type="Pfam" id="PF01398">
    <property type="entry name" value="JAB"/>
    <property type="match status" value="1"/>
</dbReference>
<comment type="caution">
    <text evidence="2">The sequence shown here is derived from an EMBL/GenBank/DDBJ whole genome shotgun (WGS) entry which is preliminary data.</text>
</comment>
<dbReference type="InterPro" id="IPR000555">
    <property type="entry name" value="JAMM/MPN+_dom"/>
</dbReference>
<gene>
    <name evidence="2" type="ORF">LCGC14_2280260</name>
</gene>
<protein>
    <recommendedName>
        <fullName evidence="1">MPN domain-containing protein</fullName>
    </recommendedName>
</protein>